<dbReference type="GO" id="GO:0016787">
    <property type="term" value="F:hydrolase activity"/>
    <property type="evidence" value="ECO:0007669"/>
    <property type="project" value="UniProtKB-KW"/>
</dbReference>
<keyword evidence="1" id="KW-0378">Hydrolase</keyword>
<dbReference type="Pfam" id="PF06821">
    <property type="entry name" value="Ser_hydrolase"/>
    <property type="match status" value="1"/>
</dbReference>
<name>A0A6D1S6K1_RAOTE</name>
<accession>A0A6D1S6K1</accession>
<dbReference type="InterPro" id="IPR029058">
    <property type="entry name" value="AB_hydrolase_fold"/>
</dbReference>
<dbReference type="InterPro" id="IPR010662">
    <property type="entry name" value="RBBP9/YdeN"/>
</dbReference>
<dbReference type="Gene3D" id="3.40.50.1820">
    <property type="entry name" value="alpha/beta hydrolase"/>
    <property type="match status" value="1"/>
</dbReference>
<gene>
    <name evidence="1" type="ORF">NCTC13038_02516</name>
</gene>
<dbReference type="EMBL" id="CAADJG010000002">
    <property type="protein sequence ID" value="VFS72179.1"/>
    <property type="molecule type" value="Genomic_DNA"/>
</dbReference>
<sequence>MIEQRLQQLSDRYTLILVPGLRDSDEYHWQSCWERRLPVWKRIQQKNWLAPDIENWVSAIRRELAVSRLPAVLVGHSFGALASCRLLQTQQVNVAGLVMVAPAEPAFFGLEEAIQPTTLSVPCILFASKNDPLMPFSRAQYWATCWGGHLIDIGEAGHINSESGYGEWQYGLERLTEFCEQL</sequence>
<evidence type="ECO:0000313" key="2">
    <source>
        <dbReference type="Proteomes" id="UP000332594"/>
    </source>
</evidence>
<evidence type="ECO:0000313" key="1">
    <source>
        <dbReference type="EMBL" id="VFS72179.1"/>
    </source>
</evidence>
<dbReference type="Proteomes" id="UP000332594">
    <property type="component" value="Unassembled WGS sequence"/>
</dbReference>
<protein>
    <submittedName>
        <fullName evidence="1">Predicted esterase of the alpha/beta hydrolase fold</fullName>
    </submittedName>
</protein>
<dbReference type="OrthoDB" id="9804993at2"/>
<proteinExistence type="predicted"/>
<dbReference type="RefSeq" id="WP_041145404.1">
    <property type="nucleotide sequence ID" value="NZ_BJNO01000001.1"/>
</dbReference>
<reference evidence="1 2" key="1">
    <citation type="submission" date="2019-03" db="EMBL/GenBank/DDBJ databases">
        <authorList>
            <consortium name="Pathogen Informatics"/>
        </authorList>
    </citation>
    <scope>NUCLEOTIDE SEQUENCE [LARGE SCALE GENOMIC DNA]</scope>
    <source>
        <strain evidence="1 2">NCTC13038</strain>
    </source>
</reference>
<dbReference type="AlphaFoldDB" id="A0A6D1S6K1"/>
<organism evidence="1 2">
    <name type="scientific">Raoultella terrigena</name>
    <name type="common">Klebsiella terrigena</name>
    <dbReference type="NCBI Taxonomy" id="577"/>
    <lineage>
        <taxon>Bacteria</taxon>
        <taxon>Pseudomonadati</taxon>
        <taxon>Pseudomonadota</taxon>
        <taxon>Gammaproteobacteria</taxon>
        <taxon>Enterobacterales</taxon>
        <taxon>Enterobacteriaceae</taxon>
        <taxon>Klebsiella/Raoultella group</taxon>
        <taxon>Raoultella</taxon>
    </lineage>
</organism>
<dbReference type="SUPFAM" id="SSF53474">
    <property type="entry name" value="alpha/beta-Hydrolases"/>
    <property type="match status" value="1"/>
</dbReference>